<name>A0A2S8HPU5_BURCE</name>
<comment type="caution">
    <text evidence="1">The sequence shown here is derived from an EMBL/GenBank/DDBJ whole genome shotgun (WGS) entry which is preliminary data.</text>
</comment>
<feature type="non-terminal residue" evidence="1">
    <location>
        <position position="23"/>
    </location>
</feature>
<dbReference type="AlphaFoldDB" id="A0A2S8HPU5"/>
<protein>
    <submittedName>
        <fullName evidence="1">ATP-binding protein IstB</fullName>
    </submittedName>
</protein>
<evidence type="ECO:0000313" key="2">
    <source>
        <dbReference type="Proteomes" id="UP000238206"/>
    </source>
</evidence>
<dbReference type="EMBL" id="PUIQ01000189">
    <property type="protein sequence ID" value="PQP04577.1"/>
    <property type="molecule type" value="Genomic_DNA"/>
</dbReference>
<dbReference type="Proteomes" id="UP000238206">
    <property type="component" value="Unassembled WGS sequence"/>
</dbReference>
<proteinExistence type="predicted"/>
<sequence>MNLQQERIDGHCQSLKLEGLMHR</sequence>
<keyword evidence="1" id="KW-0547">Nucleotide-binding</keyword>
<organism evidence="1 2">
    <name type="scientific">Burkholderia cepacia</name>
    <name type="common">Pseudomonas cepacia</name>
    <dbReference type="NCBI Taxonomy" id="292"/>
    <lineage>
        <taxon>Bacteria</taxon>
        <taxon>Pseudomonadati</taxon>
        <taxon>Pseudomonadota</taxon>
        <taxon>Betaproteobacteria</taxon>
        <taxon>Burkholderiales</taxon>
        <taxon>Burkholderiaceae</taxon>
        <taxon>Burkholderia</taxon>
        <taxon>Burkholderia cepacia complex</taxon>
    </lineage>
</organism>
<evidence type="ECO:0000313" key="1">
    <source>
        <dbReference type="EMBL" id="PQP04577.1"/>
    </source>
</evidence>
<dbReference type="GO" id="GO:0005524">
    <property type="term" value="F:ATP binding"/>
    <property type="evidence" value="ECO:0007669"/>
    <property type="project" value="UniProtKB-KW"/>
</dbReference>
<gene>
    <name evidence="1" type="ORF">C5615_38915</name>
</gene>
<keyword evidence="1" id="KW-0067">ATP-binding</keyword>
<accession>A0A2S8HPU5</accession>
<reference evidence="1 2" key="1">
    <citation type="submission" date="2018-02" db="EMBL/GenBank/DDBJ databases">
        <title>Draft genome sequencing of Burkholderia cepacia Y14-15.</title>
        <authorList>
            <person name="Zheng B.-X."/>
        </authorList>
    </citation>
    <scope>NUCLEOTIDE SEQUENCE [LARGE SCALE GENOMIC DNA]</scope>
    <source>
        <strain evidence="1 2">Y14-15</strain>
    </source>
</reference>